<sequence length="178" mass="19722">MMGLLKSNLLSFFLEAVFNMGNCLVLQDKVITVMKTDGKILEYKAPMKVHQVMSEFTGHAISDTLPVVRHLPPDADMLGSHTYYLPPLPAPPEKFNKKMIRFSNALIEAGQETRVVRIKLVISKQELEMMLRKGGASADGMVSQLRQKHSANGLLKSEGDSQGCKGWKPVLESIPEAN</sequence>
<dbReference type="AlphaFoldDB" id="A0ABC8S4X8"/>
<protein>
    <submittedName>
        <fullName evidence="3">Uncharacterized protein</fullName>
    </submittedName>
</protein>
<evidence type="ECO:0000313" key="3">
    <source>
        <dbReference type="EMBL" id="CAK9152003.1"/>
    </source>
</evidence>
<proteinExistence type="predicted"/>
<comment type="caution">
    <text evidence="3">The sequence shown here is derived from an EMBL/GenBank/DDBJ whole genome shotgun (WGS) entry which is preliminary data.</text>
</comment>
<evidence type="ECO:0000256" key="2">
    <source>
        <dbReference type="SAM" id="SignalP"/>
    </source>
</evidence>
<keyword evidence="4" id="KW-1185">Reference proteome</keyword>
<gene>
    <name evidence="3" type="ORF">ILEXP_LOCUS20179</name>
</gene>
<dbReference type="PANTHER" id="PTHR33148:SF46">
    <property type="entry name" value="EMB|CAB85509.1"/>
    <property type="match status" value="1"/>
</dbReference>
<feature type="signal peptide" evidence="2">
    <location>
        <begin position="1"/>
        <end position="23"/>
    </location>
</feature>
<evidence type="ECO:0000256" key="1">
    <source>
        <dbReference type="SAM" id="MobiDB-lite"/>
    </source>
</evidence>
<reference evidence="3 4" key="1">
    <citation type="submission" date="2024-02" db="EMBL/GenBank/DDBJ databases">
        <authorList>
            <person name="Vignale AGUSTIN F."/>
            <person name="Sosa J E."/>
            <person name="Modenutti C."/>
        </authorList>
    </citation>
    <scope>NUCLEOTIDE SEQUENCE [LARGE SCALE GENOMIC DNA]</scope>
</reference>
<dbReference type="EMBL" id="CAUOFW020002192">
    <property type="protein sequence ID" value="CAK9152003.1"/>
    <property type="molecule type" value="Genomic_DNA"/>
</dbReference>
<evidence type="ECO:0000313" key="4">
    <source>
        <dbReference type="Proteomes" id="UP001642360"/>
    </source>
</evidence>
<dbReference type="PANTHER" id="PTHR33148">
    <property type="entry name" value="PLASTID MOVEMENT IMPAIRED PROTEIN-RELATED"/>
    <property type="match status" value="1"/>
</dbReference>
<accession>A0ABC8S4X8</accession>
<feature type="chain" id="PRO_5044748540" evidence="2">
    <location>
        <begin position="24"/>
        <end position="178"/>
    </location>
</feature>
<keyword evidence="2" id="KW-0732">Signal</keyword>
<organism evidence="3 4">
    <name type="scientific">Ilex paraguariensis</name>
    <name type="common">yerba mate</name>
    <dbReference type="NCBI Taxonomy" id="185542"/>
    <lineage>
        <taxon>Eukaryota</taxon>
        <taxon>Viridiplantae</taxon>
        <taxon>Streptophyta</taxon>
        <taxon>Embryophyta</taxon>
        <taxon>Tracheophyta</taxon>
        <taxon>Spermatophyta</taxon>
        <taxon>Magnoliopsida</taxon>
        <taxon>eudicotyledons</taxon>
        <taxon>Gunneridae</taxon>
        <taxon>Pentapetalae</taxon>
        <taxon>asterids</taxon>
        <taxon>campanulids</taxon>
        <taxon>Aquifoliales</taxon>
        <taxon>Aquifoliaceae</taxon>
        <taxon>Ilex</taxon>
    </lineage>
</organism>
<name>A0ABC8S4X8_9AQUA</name>
<feature type="region of interest" description="Disordered" evidence="1">
    <location>
        <begin position="154"/>
        <end position="178"/>
    </location>
</feature>
<dbReference type="InterPro" id="IPR025322">
    <property type="entry name" value="PADRE_dom"/>
</dbReference>
<dbReference type="Pfam" id="PF14009">
    <property type="entry name" value="PADRE"/>
    <property type="match status" value="1"/>
</dbReference>
<dbReference type="Proteomes" id="UP001642360">
    <property type="component" value="Unassembled WGS sequence"/>
</dbReference>